<gene>
    <name evidence="1" type="ORF">V5J35_002770</name>
</gene>
<organism evidence="1 2">
    <name type="scientific">Endozoicomonas lisbonensis</name>
    <dbReference type="NCBI Taxonomy" id="3120522"/>
    <lineage>
        <taxon>Bacteria</taxon>
        <taxon>Pseudomonadati</taxon>
        <taxon>Pseudomonadota</taxon>
        <taxon>Gammaproteobacteria</taxon>
        <taxon>Oceanospirillales</taxon>
        <taxon>Endozoicomonadaceae</taxon>
        <taxon>Endozoicomonas</taxon>
    </lineage>
</organism>
<evidence type="ECO:0000313" key="1">
    <source>
        <dbReference type="EMBL" id="MET4757578.1"/>
    </source>
</evidence>
<evidence type="ECO:0000313" key="2">
    <source>
        <dbReference type="Proteomes" id="UP001549366"/>
    </source>
</evidence>
<evidence type="ECO:0008006" key="3">
    <source>
        <dbReference type="Google" id="ProtNLM"/>
    </source>
</evidence>
<name>A0ABV2SIJ0_9GAMM</name>
<accession>A0ABV2SIJ0</accession>
<dbReference type="EMBL" id="JBEWTB010000002">
    <property type="protein sequence ID" value="MET4757578.1"/>
    <property type="molecule type" value="Genomic_DNA"/>
</dbReference>
<dbReference type="InterPro" id="IPR011009">
    <property type="entry name" value="Kinase-like_dom_sf"/>
</dbReference>
<dbReference type="Proteomes" id="UP001549366">
    <property type="component" value="Unassembled WGS sequence"/>
</dbReference>
<sequence length="221" mass="26315">MPIDSVTFRNKKFYSKKIKPYTGKENIHSDNKIYESMYSRVYMHERSVYKTVKVSNFIRDNFRLLTYRSKSYDEIKGNIFLSKLGIRVHNIQFWGVAPLSRDVNELLITEKLESYLPIEHHTKLFRENKVIEKILIDIANDINLMAENGAIYRDLHFQNVMSTELGEICWIDTALKYIRSYHKIEDKLRVKVKVLKKDLLDTGKLTKSEWEIFYDTLKYGK</sequence>
<dbReference type="RefSeq" id="WP_354007723.1">
    <property type="nucleotide sequence ID" value="NZ_JBEWTA010000001.1"/>
</dbReference>
<proteinExistence type="predicted"/>
<comment type="caution">
    <text evidence="1">The sequence shown here is derived from an EMBL/GenBank/DDBJ whole genome shotgun (WGS) entry which is preliminary data.</text>
</comment>
<dbReference type="Gene3D" id="1.10.510.10">
    <property type="entry name" value="Transferase(Phosphotransferase) domain 1"/>
    <property type="match status" value="1"/>
</dbReference>
<dbReference type="SUPFAM" id="SSF56112">
    <property type="entry name" value="Protein kinase-like (PK-like)"/>
    <property type="match status" value="1"/>
</dbReference>
<protein>
    <recommendedName>
        <fullName evidence="3">Protein kinase domain-containing protein</fullName>
    </recommendedName>
</protein>
<reference evidence="1 2" key="1">
    <citation type="submission" date="2024-06" db="EMBL/GenBank/DDBJ databases">
        <title>Genomic Encyclopedia of Type Strains, Phase V (KMG-V): Genome sequencing to study the core and pangenomes of soil and plant-associated prokaryotes.</title>
        <authorList>
            <person name="Whitman W."/>
        </authorList>
    </citation>
    <scope>NUCLEOTIDE SEQUENCE [LARGE SCALE GENOMIC DNA]</scope>
    <source>
        <strain evidence="1 2">NE40</strain>
    </source>
</reference>
<keyword evidence="2" id="KW-1185">Reference proteome</keyword>